<keyword evidence="1" id="KW-0812">Transmembrane</keyword>
<proteinExistence type="predicted"/>
<evidence type="ECO:0000256" key="1">
    <source>
        <dbReference type="SAM" id="Phobius"/>
    </source>
</evidence>
<dbReference type="Proteomes" id="UP000886005">
    <property type="component" value="Unassembled WGS sequence"/>
</dbReference>
<organism evidence="2">
    <name type="scientific">Caldithrix abyssi</name>
    <dbReference type="NCBI Taxonomy" id="187145"/>
    <lineage>
        <taxon>Bacteria</taxon>
        <taxon>Pseudomonadati</taxon>
        <taxon>Calditrichota</taxon>
        <taxon>Calditrichia</taxon>
        <taxon>Calditrichales</taxon>
        <taxon>Calditrichaceae</taxon>
        <taxon>Caldithrix</taxon>
    </lineage>
</organism>
<evidence type="ECO:0000313" key="2">
    <source>
        <dbReference type="EMBL" id="HED09269.1"/>
    </source>
</evidence>
<feature type="transmembrane region" description="Helical" evidence="1">
    <location>
        <begin position="82"/>
        <end position="99"/>
    </location>
</feature>
<dbReference type="AlphaFoldDB" id="A0A7V1LX96"/>
<dbReference type="EMBL" id="DRLD01000027">
    <property type="protein sequence ID" value="HED09269.1"/>
    <property type="molecule type" value="Genomic_DNA"/>
</dbReference>
<feature type="transmembrane region" description="Helical" evidence="1">
    <location>
        <begin position="33"/>
        <end position="62"/>
    </location>
</feature>
<keyword evidence="1" id="KW-0472">Membrane</keyword>
<sequence>MKFRFLPWTEDKWKSRNGHLLKYDKLEHFIRDFILLLSAALLFGLNAPVLGGWLAFILLWEVRDGLRPYDGKNIEGFSVKDVLAGLMGGFVSIIVYAMISSGK</sequence>
<name>A0A7V1LX96_CALAY</name>
<reference evidence="2" key="1">
    <citation type="journal article" date="2020" name="mSystems">
        <title>Genome- and Community-Level Interaction Insights into Carbon Utilization and Element Cycling Functions of Hydrothermarchaeota in Hydrothermal Sediment.</title>
        <authorList>
            <person name="Zhou Z."/>
            <person name="Liu Y."/>
            <person name="Xu W."/>
            <person name="Pan J."/>
            <person name="Luo Z.H."/>
            <person name="Li M."/>
        </authorList>
    </citation>
    <scope>NUCLEOTIDE SEQUENCE [LARGE SCALE GENOMIC DNA]</scope>
    <source>
        <strain evidence="2">HyVt-456</strain>
    </source>
</reference>
<accession>A0A7V1LX96</accession>
<comment type="caution">
    <text evidence="2">The sequence shown here is derived from an EMBL/GenBank/DDBJ whole genome shotgun (WGS) entry which is preliminary data.</text>
</comment>
<keyword evidence="1" id="KW-1133">Transmembrane helix</keyword>
<protein>
    <submittedName>
        <fullName evidence="2">Uncharacterized protein</fullName>
    </submittedName>
</protein>
<gene>
    <name evidence="2" type="ORF">ENJ10_01140</name>
</gene>